<name>A0ABT4Q5G7_9BACL</name>
<evidence type="ECO:0000313" key="2">
    <source>
        <dbReference type="Proteomes" id="UP001527882"/>
    </source>
</evidence>
<dbReference type="NCBIfam" id="TIGR00099">
    <property type="entry name" value="Cof-subfamily"/>
    <property type="match status" value="1"/>
</dbReference>
<dbReference type="PANTHER" id="PTHR10000:SF8">
    <property type="entry name" value="HAD SUPERFAMILY HYDROLASE-LIKE, TYPE 3"/>
    <property type="match status" value="1"/>
</dbReference>
<accession>A0ABT4Q5G7</accession>
<dbReference type="PROSITE" id="PS01228">
    <property type="entry name" value="COF_1"/>
    <property type="match status" value="1"/>
</dbReference>
<dbReference type="Pfam" id="PF08282">
    <property type="entry name" value="Hydrolase_3"/>
    <property type="match status" value="1"/>
</dbReference>
<comment type="caution">
    <text evidence="1">The sequence shown here is derived from an EMBL/GenBank/DDBJ whole genome shotgun (WGS) entry which is preliminary data.</text>
</comment>
<keyword evidence="1" id="KW-0378">Hydrolase</keyword>
<dbReference type="SFLD" id="SFLDS00003">
    <property type="entry name" value="Haloacid_Dehalogenase"/>
    <property type="match status" value="1"/>
</dbReference>
<dbReference type="Gene3D" id="3.30.1240.10">
    <property type="match status" value="1"/>
</dbReference>
<organism evidence="1 2">
    <name type="scientific">Paenibacillus gyeongsangnamensis</name>
    <dbReference type="NCBI Taxonomy" id="3388067"/>
    <lineage>
        <taxon>Bacteria</taxon>
        <taxon>Bacillati</taxon>
        <taxon>Bacillota</taxon>
        <taxon>Bacilli</taxon>
        <taxon>Bacillales</taxon>
        <taxon>Paenibacillaceae</taxon>
        <taxon>Paenibacillus</taxon>
    </lineage>
</organism>
<dbReference type="InterPro" id="IPR036412">
    <property type="entry name" value="HAD-like_sf"/>
</dbReference>
<dbReference type="RefSeq" id="WP_269880502.1">
    <property type="nucleotide sequence ID" value="NZ_JAQAGZ010000003.1"/>
</dbReference>
<gene>
    <name evidence="1" type="ORF">O9H85_06675</name>
</gene>
<dbReference type="EMBL" id="JAQAGZ010000003">
    <property type="protein sequence ID" value="MCZ8512115.1"/>
    <property type="molecule type" value="Genomic_DNA"/>
</dbReference>
<dbReference type="PANTHER" id="PTHR10000">
    <property type="entry name" value="PHOSPHOSERINE PHOSPHATASE"/>
    <property type="match status" value="1"/>
</dbReference>
<dbReference type="GO" id="GO:0016787">
    <property type="term" value="F:hydrolase activity"/>
    <property type="evidence" value="ECO:0007669"/>
    <property type="project" value="UniProtKB-KW"/>
</dbReference>
<evidence type="ECO:0000313" key="1">
    <source>
        <dbReference type="EMBL" id="MCZ8512115.1"/>
    </source>
</evidence>
<dbReference type="Gene3D" id="3.40.50.1000">
    <property type="entry name" value="HAD superfamily/HAD-like"/>
    <property type="match status" value="1"/>
</dbReference>
<dbReference type="InterPro" id="IPR023214">
    <property type="entry name" value="HAD_sf"/>
</dbReference>
<keyword evidence="2" id="KW-1185">Reference proteome</keyword>
<protein>
    <submittedName>
        <fullName evidence="1">Cof-type HAD-IIB family hydrolase</fullName>
    </submittedName>
</protein>
<dbReference type="SUPFAM" id="SSF56784">
    <property type="entry name" value="HAD-like"/>
    <property type="match status" value="1"/>
</dbReference>
<reference evidence="1 2" key="1">
    <citation type="submission" date="2022-12" db="EMBL/GenBank/DDBJ databases">
        <title>Draft genome sequence of Paenibacillus sp. dW9.</title>
        <authorList>
            <person name="Choi E.-W."/>
            <person name="Kim D.-U."/>
        </authorList>
    </citation>
    <scope>NUCLEOTIDE SEQUENCE [LARGE SCALE GENOMIC DNA]</scope>
    <source>
        <strain evidence="2">dW9</strain>
    </source>
</reference>
<dbReference type="CDD" id="cd07516">
    <property type="entry name" value="HAD_Pase"/>
    <property type="match status" value="1"/>
</dbReference>
<dbReference type="Proteomes" id="UP001527882">
    <property type="component" value="Unassembled WGS sequence"/>
</dbReference>
<proteinExistence type="predicted"/>
<dbReference type="InterPro" id="IPR000150">
    <property type="entry name" value="Cof"/>
</dbReference>
<dbReference type="SFLD" id="SFLDG01140">
    <property type="entry name" value="C2.B:_Phosphomannomutase_and_P"/>
    <property type="match status" value="1"/>
</dbReference>
<sequence length="271" mass="29820">MMKLVKSKYRIIALDVDGTLLNDRYELTSGTVESVRMAHDAGARIVLCTGRGPANAIPVLEQMKLDGVLITHNGAVTVETPSRRLLHQISFQVAELESLTVYCRERQVHFDVCTAWEMYAEGIGEEAKAMYAKFMLTPHIVPDVLRHAEPLVKFTLFGSEEQMDRVEADIPALELPPSLTAIRSGVHFIDVMPAAASKGEALKELAALWGVDRSAVVAMGNYYNDVDMIRFAGLGIAMDNSPEDVKKAADAVVPSNNEEGVRFALQRYVLS</sequence>